<dbReference type="EMBL" id="APOJ01000015">
    <property type="protein sequence ID" value="ENU28257.1"/>
    <property type="molecule type" value="Genomic_DNA"/>
</dbReference>
<dbReference type="HOGENOM" id="CLU_174083_0_0_6"/>
<evidence type="ECO:0000313" key="2">
    <source>
        <dbReference type="EMBL" id="ENW98759.1"/>
    </source>
</evidence>
<dbReference type="RefSeq" id="WP_004659159.1">
    <property type="nucleotide sequence ID" value="NZ_BMDV01000005.1"/>
</dbReference>
<gene>
    <name evidence="2" type="ORF">F900_02844</name>
    <name evidence="1" type="ORF">F992_00367</name>
</gene>
<evidence type="ECO:0000313" key="3">
    <source>
        <dbReference type="Proteomes" id="UP000013190"/>
    </source>
</evidence>
<protein>
    <submittedName>
        <fullName evidence="2">Uncharacterized protein</fullName>
    </submittedName>
</protein>
<dbReference type="AlphaFoldDB" id="N8R294"/>
<dbReference type="GeneID" id="92833803"/>
<reference evidence="2 4" key="1">
    <citation type="submission" date="2013-02" db="EMBL/GenBank/DDBJ databases">
        <title>The Genome Sequence of Acinetobacter sp. ANC 3862.</title>
        <authorList>
            <consortium name="The Broad Institute Genome Sequencing Platform"/>
            <consortium name="The Broad Institute Genome Sequencing Center for Infectious Disease"/>
            <person name="Cerqueira G."/>
            <person name="Feldgarden M."/>
            <person name="Courvalin P."/>
            <person name="Perichon B."/>
            <person name="Grillot-Courvalin C."/>
            <person name="Clermont D."/>
            <person name="Rocha E."/>
            <person name="Yoon E.-J."/>
            <person name="Nemec A."/>
            <person name="Walker B."/>
            <person name="Young S.K."/>
            <person name="Zeng Q."/>
            <person name="Gargeya S."/>
            <person name="Fitzgerald M."/>
            <person name="Haas B."/>
            <person name="Abouelleil A."/>
            <person name="Alvarado L."/>
            <person name="Arachchi H.M."/>
            <person name="Berlin A.M."/>
            <person name="Chapman S.B."/>
            <person name="Dewar J."/>
            <person name="Goldberg J."/>
            <person name="Griggs A."/>
            <person name="Gujja S."/>
            <person name="Hansen M."/>
            <person name="Howarth C."/>
            <person name="Imamovic A."/>
            <person name="Larimer J."/>
            <person name="McCowan C."/>
            <person name="Murphy C."/>
            <person name="Neiman D."/>
            <person name="Pearson M."/>
            <person name="Priest M."/>
            <person name="Roberts A."/>
            <person name="Saif S."/>
            <person name="Shea T."/>
            <person name="Sisk P."/>
            <person name="Sykes S."/>
            <person name="Wortman J."/>
            <person name="Nusbaum C."/>
            <person name="Birren B."/>
        </authorList>
    </citation>
    <scope>NUCLEOTIDE SEQUENCE [LARGE SCALE GENOMIC DNA]</scope>
    <source>
        <strain evidence="2 4">ANC 3862</strain>
    </source>
</reference>
<dbReference type="PATRIC" id="fig|1217705.3.peg.2760"/>
<comment type="caution">
    <text evidence="2">The sequence shown here is derived from an EMBL/GenBank/DDBJ whole genome shotgun (WGS) entry which is preliminary data.</text>
</comment>
<reference evidence="1 3" key="3">
    <citation type="journal article" date="2016" name="Int. J. Syst. Evol. Microbiol.">
        <title>Taxonomy of haemolytic and/or proteolytic strains of the genus Acinetobacter with the proposal of Acinetobacter courvalinii sp. nov. (genomic species 14 sensu Bouvet &amp; Jeanjean), Acinetobacter dispersus sp. nov. (genomic species 17), Acinetobacter modestus sp. nov., Acinetobacter proteolyticus sp. nov. and Acinetobacter vivianii sp. nov.</title>
        <authorList>
            <person name="Nemec A."/>
            <person name="Radolfova-Krizova L."/>
            <person name="Maixnerova M."/>
            <person name="Vrestiakova E."/>
            <person name="Jezek P."/>
            <person name="Sedo O."/>
        </authorList>
    </citation>
    <scope>NUCLEOTIDE SEQUENCE [LARGE SCALE GENOMIC DNA]</scope>
    <source>
        <strain evidence="1 3">NIPH 236</strain>
    </source>
</reference>
<dbReference type="Proteomes" id="UP000013248">
    <property type="component" value="Unassembled WGS sequence"/>
</dbReference>
<keyword evidence="3" id="KW-1185">Reference proteome</keyword>
<reference evidence="3" key="2">
    <citation type="submission" date="2013-02" db="EMBL/GenBank/DDBJ databases">
        <title>The Genome Sequence of Acinetobacter sp. NIPH 236.</title>
        <authorList>
            <consortium name="The Broad Institute Genome Sequencing Platform"/>
            <consortium name="The Broad Institute Genome Sequencing Center for Infectious Disease"/>
            <person name="Cerqueira G."/>
            <person name="Feldgarden M."/>
            <person name="Courvalin P."/>
            <person name="Perichon B."/>
            <person name="Grillot-Courvalin C."/>
            <person name="Clermont D."/>
            <person name="Rocha E."/>
            <person name="Yoon E.-J."/>
            <person name="Nemec A."/>
            <person name="Walker B."/>
            <person name="Young S.K."/>
            <person name="Zeng Q."/>
            <person name="Gargeya S."/>
            <person name="Fitzgerald M."/>
            <person name="Haas B."/>
            <person name="Abouelleil A."/>
            <person name="Alvarado L."/>
            <person name="Arachchi H.M."/>
            <person name="Berlin A.M."/>
            <person name="Chapman S.B."/>
            <person name="Dewar J."/>
            <person name="Goldberg J."/>
            <person name="Griggs A."/>
            <person name="Gujja S."/>
            <person name="Hansen M."/>
            <person name="Howarth C."/>
            <person name="Imamovic A."/>
            <person name="Larimer J."/>
            <person name="McCowan C."/>
            <person name="Murphy C."/>
            <person name="Neiman D."/>
            <person name="Pearson M."/>
            <person name="Priest M."/>
            <person name="Roberts A."/>
            <person name="Saif S."/>
            <person name="Shea T."/>
            <person name="Sisk P."/>
            <person name="Sykes S."/>
            <person name="Wortman J."/>
            <person name="Nusbaum C."/>
            <person name="Birren B."/>
        </authorList>
    </citation>
    <scope>NUCLEOTIDE SEQUENCE [LARGE SCALE GENOMIC DNA]</scope>
    <source>
        <strain evidence="3">NIPH 236</strain>
    </source>
</reference>
<dbReference type="Proteomes" id="UP000013190">
    <property type="component" value="Unassembled WGS sequence"/>
</dbReference>
<proteinExistence type="predicted"/>
<evidence type="ECO:0000313" key="4">
    <source>
        <dbReference type="Proteomes" id="UP000013248"/>
    </source>
</evidence>
<name>N8R294_9GAMM</name>
<sequence length="117" mass="13203">MPKSIWKLHVNATSERSAQKIIQQCIDVFERVPISLKIEKYNKGGCMATLELAHSENYSWSELVLEIIALGQSLGSGWSIYGNVYDDPSAVLSRSVGHHIRVSGVEWAEWLLLKDQF</sequence>
<organism evidence="2 4">
    <name type="scientific">Acinetobacter modestus</name>
    <dbReference type="NCBI Taxonomy" id="1776740"/>
    <lineage>
        <taxon>Bacteria</taxon>
        <taxon>Pseudomonadati</taxon>
        <taxon>Pseudomonadota</taxon>
        <taxon>Gammaproteobacteria</taxon>
        <taxon>Moraxellales</taxon>
        <taxon>Moraxellaceae</taxon>
        <taxon>Acinetobacter</taxon>
    </lineage>
</organism>
<accession>N8R294</accession>
<accession>N9N9K3</accession>
<evidence type="ECO:0000313" key="1">
    <source>
        <dbReference type="EMBL" id="ENU28257.1"/>
    </source>
</evidence>
<dbReference type="EMBL" id="APRP01000031">
    <property type="protein sequence ID" value="ENW98759.1"/>
    <property type="molecule type" value="Genomic_DNA"/>
</dbReference>